<sequence>MMQKKFKLKDDLSISIHIQPPHSIVDDVFHSREAPYDRIISFAFSIDAMVTYLQKSDNR</sequence>
<evidence type="ECO:0000313" key="2">
    <source>
        <dbReference type="Proteomes" id="UP001525021"/>
    </source>
</evidence>
<comment type="caution">
    <text evidence="1">The sequence shown here is derived from an EMBL/GenBank/DDBJ whole genome shotgun (WGS) entry which is preliminary data.</text>
</comment>
<dbReference type="Proteomes" id="UP001525021">
    <property type="component" value="Unassembled WGS sequence"/>
</dbReference>
<accession>A0ABT2DJV6</accession>
<keyword evidence="2" id="KW-1185">Reference proteome</keyword>
<name>A0ABT2DJV6_9BACI</name>
<dbReference type="EMBL" id="JANTOO010000005">
    <property type="protein sequence ID" value="MCS1395160.1"/>
    <property type="molecule type" value="Genomic_DNA"/>
</dbReference>
<gene>
    <name evidence="1" type="ORF">NXZ79_03760</name>
</gene>
<protein>
    <submittedName>
        <fullName evidence="1">Uncharacterized protein</fullName>
    </submittedName>
</protein>
<reference evidence="1 2" key="1">
    <citation type="submission" date="2022-08" db="EMBL/GenBank/DDBJ databases">
        <title>Lysinibacillus sequencing.</title>
        <authorList>
            <person name="Dunlap C."/>
        </authorList>
    </citation>
    <scope>NUCLEOTIDE SEQUENCE [LARGE SCALE GENOMIC DNA]</scope>
    <source>
        <strain evidence="1 2">PB211</strain>
    </source>
</reference>
<proteinExistence type="predicted"/>
<evidence type="ECO:0000313" key="1">
    <source>
        <dbReference type="EMBL" id="MCS1395160.1"/>
    </source>
</evidence>
<dbReference type="RefSeq" id="WP_012295895.1">
    <property type="nucleotide sequence ID" value="NZ_JANTOO010000005.1"/>
</dbReference>
<organism evidence="1 2">
    <name type="scientific">Lysinibacillus pinottii</name>
    <dbReference type="NCBI Taxonomy" id="2973932"/>
    <lineage>
        <taxon>Bacteria</taxon>
        <taxon>Bacillati</taxon>
        <taxon>Bacillota</taxon>
        <taxon>Bacilli</taxon>
        <taxon>Bacillales</taxon>
        <taxon>Bacillaceae</taxon>
        <taxon>Lysinibacillus</taxon>
    </lineage>
</organism>